<gene>
    <name evidence="12" type="primary">folD</name>
    <name evidence="15" type="ORF">IAA72_00065</name>
</gene>
<dbReference type="InterPro" id="IPR020631">
    <property type="entry name" value="THF_DH/CycHdrlase_NAD-bd_dom"/>
</dbReference>
<comment type="catalytic activity">
    <reaction evidence="12">
        <text>(6R)-5,10-methylene-5,6,7,8-tetrahydrofolate + NADP(+) = (6R)-5,10-methenyltetrahydrofolate + NADPH</text>
        <dbReference type="Rhea" id="RHEA:22812"/>
        <dbReference type="ChEBI" id="CHEBI:15636"/>
        <dbReference type="ChEBI" id="CHEBI:57455"/>
        <dbReference type="ChEBI" id="CHEBI:57783"/>
        <dbReference type="ChEBI" id="CHEBI:58349"/>
        <dbReference type="EC" id="1.5.1.5"/>
    </reaction>
</comment>
<dbReference type="SUPFAM" id="SSF53223">
    <property type="entry name" value="Aminoacid dehydrogenase-like, N-terminal domain"/>
    <property type="match status" value="1"/>
</dbReference>
<dbReference type="GO" id="GO:0004477">
    <property type="term" value="F:methenyltetrahydrofolate cyclohydrolase activity"/>
    <property type="evidence" value="ECO:0007669"/>
    <property type="project" value="UniProtKB-UniRule"/>
</dbReference>
<evidence type="ECO:0000256" key="9">
    <source>
        <dbReference type="ARBA" id="ARBA00023102"/>
    </source>
</evidence>
<comment type="function">
    <text evidence="12">Catalyzes the oxidation of 5,10-methylenetetrahydrofolate to 5,10-methenyltetrahydrofolate and then the hydrolysis of 5,10-methenyltetrahydrofolate to 10-formyltetrahydrofolate.</text>
</comment>
<dbReference type="PANTHER" id="PTHR48099:SF5">
    <property type="entry name" value="C-1-TETRAHYDROFOLATE SYNTHASE, CYTOPLASMIC"/>
    <property type="match status" value="1"/>
</dbReference>
<comment type="similarity">
    <text evidence="12">Belongs to the tetrahydrofolate dehydrogenase/cyclohydrolase family.</text>
</comment>
<dbReference type="Pfam" id="PF00763">
    <property type="entry name" value="THF_DHG_CYH"/>
    <property type="match status" value="1"/>
</dbReference>
<keyword evidence="5 12" id="KW-0658">Purine biosynthesis</keyword>
<keyword evidence="9 12" id="KW-0368">Histidine biosynthesis</keyword>
<dbReference type="GO" id="GO:0009086">
    <property type="term" value="P:methionine biosynthetic process"/>
    <property type="evidence" value="ECO:0007669"/>
    <property type="project" value="UniProtKB-KW"/>
</dbReference>
<dbReference type="InterPro" id="IPR036291">
    <property type="entry name" value="NAD(P)-bd_dom_sf"/>
</dbReference>
<dbReference type="FunFam" id="3.40.50.720:FF:000189">
    <property type="entry name" value="Bifunctional protein FolD"/>
    <property type="match status" value="1"/>
</dbReference>
<evidence type="ECO:0000256" key="8">
    <source>
        <dbReference type="ARBA" id="ARBA00023002"/>
    </source>
</evidence>
<feature type="binding site" evidence="12">
    <location>
        <position position="232"/>
    </location>
    <ligand>
        <name>NADP(+)</name>
        <dbReference type="ChEBI" id="CHEBI:58349"/>
    </ligand>
</feature>
<dbReference type="PANTHER" id="PTHR48099">
    <property type="entry name" value="C-1-TETRAHYDROFOLATE SYNTHASE, CYTOPLASMIC-RELATED"/>
    <property type="match status" value="1"/>
</dbReference>
<evidence type="ECO:0000259" key="13">
    <source>
        <dbReference type="Pfam" id="PF00763"/>
    </source>
</evidence>
<name>A0A9D9IAH2_9SPIO</name>
<keyword evidence="11 12" id="KW-0511">Multifunctional enzyme</keyword>
<evidence type="ECO:0000259" key="14">
    <source>
        <dbReference type="Pfam" id="PF02882"/>
    </source>
</evidence>
<dbReference type="SUPFAM" id="SSF51735">
    <property type="entry name" value="NAD(P)-binding Rossmann-fold domains"/>
    <property type="match status" value="1"/>
</dbReference>
<dbReference type="EC" id="3.5.4.9" evidence="12"/>
<dbReference type="InterPro" id="IPR020630">
    <property type="entry name" value="THF_DH/CycHdrlase_cat_dom"/>
</dbReference>
<feature type="domain" description="Tetrahydrofolate dehydrogenase/cyclohydrolase NAD(P)-binding" evidence="14">
    <location>
        <begin position="138"/>
        <end position="288"/>
    </location>
</feature>
<dbReference type="Pfam" id="PF02882">
    <property type="entry name" value="THF_DHG_CYH_C"/>
    <property type="match status" value="1"/>
</dbReference>
<evidence type="ECO:0000256" key="12">
    <source>
        <dbReference type="HAMAP-Rule" id="MF_01576"/>
    </source>
</evidence>
<dbReference type="EC" id="1.5.1.5" evidence="12"/>
<feature type="domain" description="Tetrahydrofolate dehydrogenase/cyclohydrolase catalytic" evidence="13">
    <location>
        <begin position="6"/>
        <end position="119"/>
    </location>
</feature>
<evidence type="ECO:0000256" key="1">
    <source>
        <dbReference type="ARBA" id="ARBA00004777"/>
    </source>
</evidence>
<dbReference type="HAMAP" id="MF_01576">
    <property type="entry name" value="THF_DHG_CYH"/>
    <property type="match status" value="1"/>
</dbReference>
<dbReference type="GO" id="GO:0006164">
    <property type="term" value="P:purine nucleotide biosynthetic process"/>
    <property type="evidence" value="ECO:0007669"/>
    <property type="project" value="UniProtKB-KW"/>
</dbReference>
<organism evidence="15 16">
    <name type="scientific">Candidatus Ornithospirochaeta stercoravium</name>
    <dbReference type="NCBI Taxonomy" id="2840897"/>
    <lineage>
        <taxon>Bacteria</taxon>
        <taxon>Pseudomonadati</taxon>
        <taxon>Spirochaetota</taxon>
        <taxon>Spirochaetia</taxon>
        <taxon>Spirochaetales</taxon>
        <taxon>Spirochaetaceae</taxon>
        <taxon>Spirochaetaceae incertae sedis</taxon>
        <taxon>Candidatus Ornithospirochaeta</taxon>
    </lineage>
</organism>
<keyword evidence="10 12" id="KW-0486">Methionine biosynthesis</keyword>
<dbReference type="Gene3D" id="3.40.50.720">
    <property type="entry name" value="NAD(P)-binding Rossmann-like Domain"/>
    <property type="match status" value="1"/>
</dbReference>
<evidence type="ECO:0000313" key="15">
    <source>
        <dbReference type="EMBL" id="MBO8468163.1"/>
    </source>
</evidence>
<comment type="pathway">
    <text evidence="1 12">One-carbon metabolism; tetrahydrofolate interconversion.</text>
</comment>
<comment type="caution">
    <text evidence="15">The sequence shown here is derived from an EMBL/GenBank/DDBJ whole genome shotgun (WGS) entry which is preliminary data.</text>
</comment>
<proteinExistence type="inferred from homology"/>
<keyword evidence="6 12" id="KW-0378">Hydrolase</keyword>
<evidence type="ECO:0000256" key="7">
    <source>
        <dbReference type="ARBA" id="ARBA00022857"/>
    </source>
</evidence>
<evidence type="ECO:0000256" key="10">
    <source>
        <dbReference type="ARBA" id="ARBA00023167"/>
    </source>
</evidence>
<comment type="catalytic activity">
    <reaction evidence="12">
        <text>(6R)-5,10-methenyltetrahydrofolate + H2O = (6R)-10-formyltetrahydrofolate + H(+)</text>
        <dbReference type="Rhea" id="RHEA:23700"/>
        <dbReference type="ChEBI" id="CHEBI:15377"/>
        <dbReference type="ChEBI" id="CHEBI:15378"/>
        <dbReference type="ChEBI" id="CHEBI:57455"/>
        <dbReference type="ChEBI" id="CHEBI:195366"/>
        <dbReference type="EC" id="3.5.4.9"/>
    </reaction>
</comment>
<comment type="caution">
    <text evidence="12">Lacks conserved residue(s) required for the propagation of feature annotation.</text>
</comment>
<dbReference type="InterPro" id="IPR046346">
    <property type="entry name" value="Aminoacid_DH-like_N_sf"/>
</dbReference>
<accession>A0A9D9IAH2</accession>
<evidence type="ECO:0000256" key="4">
    <source>
        <dbReference type="ARBA" id="ARBA00022605"/>
    </source>
</evidence>
<dbReference type="GO" id="GO:0035999">
    <property type="term" value="P:tetrahydrofolate interconversion"/>
    <property type="evidence" value="ECO:0007669"/>
    <property type="project" value="UniProtKB-UniRule"/>
</dbReference>
<dbReference type="EMBL" id="JADIMF010000002">
    <property type="protein sequence ID" value="MBO8468163.1"/>
    <property type="molecule type" value="Genomic_DNA"/>
</dbReference>
<reference evidence="15" key="1">
    <citation type="submission" date="2020-10" db="EMBL/GenBank/DDBJ databases">
        <authorList>
            <person name="Gilroy R."/>
        </authorList>
    </citation>
    <scope>NUCLEOTIDE SEQUENCE</scope>
    <source>
        <strain evidence="15">14700</strain>
    </source>
</reference>
<feature type="binding site" evidence="12">
    <location>
        <begin position="164"/>
        <end position="166"/>
    </location>
    <ligand>
        <name>NADP(+)</name>
        <dbReference type="ChEBI" id="CHEBI:58349"/>
    </ligand>
</feature>
<sequence>MIRLGCKSVAENVMEKVAKETELFISEGNRAPSLAVVLVGSDPASMTYVRKKKEACEKLGFLHFQYNFDEDAAEGDVLALLDELNERDDVDGILVQLPLPEGINERKIIEHINPEKDVDGFSPINIGRLLIGEDCFVPCTPKGILEILRYFSVDTAGKKVVVIGRSNIVGKPMAALLMQKGLDATVTVCNTKTPDLRKETEDADIVIVATGHPDTIDSSYVKNDAVVIDVGVNRIADASREKGFRLTGDADYASFENTDVKITPVPGGVGLMTVSMLMMNTLEAAKRRRG</sequence>
<dbReference type="GO" id="GO:0000105">
    <property type="term" value="P:L-histidine biosynthetic process"/>
    <property type="evidence" value="ECO:0007669"/>
    <property type="project" value="UniProtKB-KW"/>
</dbReference>
<dbReference type="InterPro" id="IPR000672">
    <property type="entry name" value="THF_DH/CycHdrlase"/>
</dbReference>
<evidence type="ECO:0000256" key="11">
    <source>
        <dbReference type="ARBA" id="ARBA00023268"/>
    </source>
</evidence>
<evidence type="ECO:0000313" key="16">
    <source>
        <dbReference type="Proteomes" id="UP000810292"/>
    </source>
</evidence>
<dbReference type="GO" id="GO:0004488">
    <property type="term" value="F:methylenetetrahydrofolate dehydrogenase (NADP+) activity"/>
    <property type="evidence" value="ECO:0007669"/>
    <property type="project" value="UniProtKB-UniRule"/>
</dbReference>
<dbReference type="Proteomes" id="UP000810292">
    <property type="component" value="Unassembled WGS sequence"/>
</dbReference>
<keyword evidence="8 12" id="KW-0560">Oxidoreductase</keyword>
<comment type="subunit">
    <text evidence="2 12">Homodimer.</text>
</comment>
<dbReference type="AlphaFoldDB" id="A0A9D9IAH2"/>
<evidence type="ECO:0000256" key="2">
    <source>
        <dbReference type="ARBA" id="ARBA00011738"/>
    </source>
</evidence>
<dbReference type="Gene3D" id="3.40.50.10860">
    <property type="entry name" value="Leucine Dehydrogenase, chain A, domain 1"/>
    <property type="match status" value="1"/>
</dbReference>
<keyword evidence="3 12" id="KW-0554">One-carbon metabolism</keyword>
<keyword evidence="7 12" id="KW-0521">NADP</keyword>
<reference evidence="15" key="2">
    <citation type="journal article" date="2021" name="PeerJ">
        <title>Extensive microbial diversity within the chicken gut microbiome revealed by metagenomics and culture.</title>
        <authorList>
            <person name="Gilroy R."/>
            <person name="Ravi A."/>
            <person name="Getino M."/>
            <person name="Pursley I."/>
            <person name="Horton D.L."/>
            <person name="Alikhan N.F."/>
            <person name="Baker D."/>
            <person name="Gharbi K."/>
            <person name="Hall N."/>
            <person name="Watson M."/>
            <person name="Adriaenssens E.M."/>
            <person name="Foster-Nyarko E."/>
            <person name="Jarju S."/>
            <person name="Secka A."/>
            <person name="Antonio M."/>
            <person name="Oren A."/>
            <person name="Chaudhuri R.R."/>
            <person name="La Ragione R."/>
            <person name="Hildebrand F."/>
            <person name="Pallen M.J."/>
        </authorList>
    </citation>
    <scope>NUCLEOTIDE SEQUENCE</scope>
    <source>
        <strain evidence="15">14700</strain>
    </source>
</reference>
<evidence type="ECO:0000256" key="3">
    <source>
        <dbReference type="ARBA" id="ARBA00022563"/>
    </source>
</evidence>
<evidence type="ECO:0000256" key="6">
    <source>
        <dbReference type="ARBA" id="ARBA00022801"/>
    </source>
</evidence>
<dbReference type="CDD" id="cd01080">
    <property type="entry name" value="NAD_bind_m-THF_DH_Cyclohyd"/>
    <property type="match status" value="1"/>
</dbReference>
<protein>
    <recommendedName>
        <fullName evidence="12">Bifunctional protein FolD</fullName>
    </recommendedName>
    <domain>
        <recommendedName>
            <fullName evidence="12">Methylenetetrahydrofolate dehydrogenase</fullName>
            <ecNumber evidence="12">1.5.1.5</ecNumber>
        </recommendedName>
    </domain>
    <domain>
        <recommendedName>
            <fullName evidence="12">Methenyltetrahydrofolate cyclohydrolase</fullName>
            <ecNumber evidence="12">3.5.4.9</ecNumber>
        </recommendedName>
    </domain>
</protein>
<evidence type="ECO:0000256" key="5">
    <source>
        <dbReference type="ARBA" id="ARBA00022755"/>
    </source>
</evidence>
<dbReference type="GO" id="GO:0005829">
    <property type="term" value="C:cytosol"/>
    <property type="evidence" value="ECO:0007669"/>
    <property type="project" value="TreeGrafter"/>
</dbReference>
<dbReference type="PRINTS" id="PR00085">
    <property type="entry name" value="THFDHDRGNASE"/>
</dbReference>
<dbReference type="FunFam" id="3.40.50.10860:FF:000005">
    <property type="entry name" value="C-1-tetrahydrofolate synthase, cytoplasmic, putative"/>
    <property type="match status" value="1"/>
</dbReference>
<keyword evidence="4 12" id="KW-0028">Amino-acid biosynthesis</keyword>